<name>U2FRU5_9GAMM</name>
<accession>U2FRU5</accession>
<sequence length="211" mass="23123">MPESISTVVDLLRHGECEGGAIFRGSLDVALAEHGRARMQAQADTQPDWQHIIASPLRRCRFFADQLAAARGLAIDIDDRLRETHFGRWEGRSVADVWADDASAAQAWFNDPERNGPPGGEPLTDLRSRARAAFNDAVNTHAGRHVLLVTHGGLMRALLADLLDMPGAAMHRIEVPYACLTRLRVVRDGRRHSTQLVAHNIDFGAAHACSA</sequence>
<keyword evidence="4" id="KW-1185">Reference proteome</keyword>
<protein>
    <submittedName>
        <fullName evidence="3">Phosphoglycerate mutase protein</fullName>
    </submittedName>
</protein>
<evidence type="ECO:0000256" key="2">
    <source>
        <dbReference type="PIRSR" id="PIRSR613078-3"/>
    </source>
</evidence>
<proteinExistence type="predicted"/>
<gene>
    <name evidence="3" type="ORF">SSPSH_002287</name>
</gene>
<dbReference type="AlphaFoldDB" id="U2FRU5"/>
<dbReference type="GO" id="GO:0004331">
    <property type="term" value="F:fructose-2,6-bisphosphate 2-phosphatase activity"/>
    <property type="evidence" value="ECO:0007669"/>
    <property type="project" value="TreeGrafter"/>
</dbReference>
<reference evidence="3 4" key="2">
    <citation type="journal article" date="2013" name="PLoS ONE">
        <title>INDIGO - INtegrated Data Warehouse of MIcrobial GenOmes with Examples from the Red Sea Extremophiles.</title>
        <authorList>
            <person name="Alam I."/>
            <person name="Antunes A."/>
            <person name="Kamau A.A."/>
            <person name="Ba Alawi W."/>
            <person name="Kalkatawi M."/>
            <person name="Stingl U."/>
            <person name="Bajic V.B."/>
        </authorList>
    </citation>
    <scope>NUCLEOTIDE SEQUENCE [LARGE SCALE GENOMIC DNA]</scope>
    <source>
        <strain evidence="3 4">E1L3A</strain>
    </source>
</reference>
<organism evidence="3 4">
    <name type="scientific">Salinisphaera shabanensis E1L3A</name>
    <dbReference type="NCBI Taxonomy" id="1033802"/>
    <lineage>
        <taxon>Bacteria</taxon>
        <taxon>Pseudomonadati</taxon>
        <taxon>Pseudomonadota</taxon>
        <taxon>Gammaproteobacteria</taxon>
        <taxon>Salinisphaerales</taxon>
        <taxon>Salinisphaeraceae</taxon>
        <taxon>Salinisphaera</taxon>
    </lineage>
</organism>
<dbReference type="InterPro" id="IPR013078">
    <property type="entry name" value="His_Pase_superF_clade-1"/>
</dbReference>
<evidence type="ECO:0000256" key="1">
    <source>
        <dbReference type="ARBA" id="ARBA00022801"/>
    </source>
</evidence>
<dbReference type="STRING" id="1033802.SSPSH_002287"/>
<dbReference type="RefSeq" id="WP_006914492.1">
    <property type="nucleotide sequence ID" value="NZ_AFNV02000015.1"/>
</dbReference>
<dbReference type="PANTHER" id="PTHR46517">
    <property type="entry name" value="FRUCTOSE-2,6-BISPHOSPHATASE TIGAR"/>
    <property type="match status" value="1"/>
</dbReference>
<comment type="caution">
    <text evidence="3">The sequence shown here is derived from an EMBL/GenBank/DDBJ whole genome shotgun (WGS) entry which is preliminary data.</text>
</comment>
<dbReference type="EMBL" id="AFNV02000015">
    <property type="protein sequence ID" value="ERJ18794.1"/>
    <property type="molecule type" value="Genomic_DNA"/>
</dbReference>
<dbReference type="Pfam" id="PF00300">
    <property type="entry name" value="His_Phos_1"/>
    <property type="match status" value="1"/>
</dbReference>
<dbReference type="PANTHER" id="PTHR46517:SF1">
    <property type="entry name" value="FRUCTOSE-2,6-BISPHOSPHATASE TIGAR"/>
    <property type="match status" value="1"/>
</dbReference>
<dbReference type="InterPro" id="IPR051695">
    <property type="entry name" value="Phosphoglycerate_Mutase"/>
</dbReference>
<dbReference type="GO" id="GO:0045820">
    <property type="term" value="P:negative regulation of glycolytic process"/>
    <property type="evidence" value="ECO:0007669"/>
    <property type="project" value="TreeGrafter"/>
</dbReference>
<dbReference type="InterPro" id="IPR029033">
    <property type="entry name" value="His_PPase_superfam"/>
</dbReference>
<dbReference type="GO" id="GO:0005829">
    <property type="term" value="C:cytosol"/>
    <property type="evidence" value="ECO:0007669"/>
    <property type="project" value="TreeGrafter"/>
</dbReference>
<dbReference type="GO" id="GO:0043456">
    <property type="term" value="P:regulation of pentose-phosphate shunt"/>
    <property type="evidence" value="ECO:0007669"/>
    <property type="project" value="TreeGrafter"/>
</dbReference>
<evidence type="ECO:0000313" key="3">
    <source>
        <dbReference type="EMBL" id="ERJ18794.1"/>
    </source>
</evidence>
<dbReference type="SMART" id="SM00855">
    <property type="entry name" value="PGAM"/>
    <property type="match status" value="1"/>
</dbReference>
<keyword evidence="1" id="KW-0378">Hydrolase</keyword>
<feature type="site" description="Transition state stabilizer" evidence="2">
    <location>
        <position position="151"/>
    </location>
</feature>
<dbReference type="Gene3D" id="3.40.50.1240">
    <property type="entry name" value="Phosphoglycerate mutase-like"/>
    <property type="match status" value="1"/>
</dbReference>
<evidence type="ECO:0000313" key="4">
    <source>
        <dbReference type="Proteomes" id="UP000006242"/>
    </source>
</evidence>
<reference evidence="3 4" key="1">
    <citation type="journal article" date="2011" name="J. Bacteriol.">
        <title>Genome sequence of Salinisphaera shabanensis, a gammaproteobacterium from the harsh, variable environment of the brine-seawater interface of the Shaban Deep in the Red Sea.</title>
        <authorList>
            <person name="Antunes A."/>
            <person name="Alam I."/>
            <person name="Bajic V.B."/>
            <person name="Stingl U."/>
        </authorList>
    </citation>
    <scope>NUCLEOTIDE SEQUENCE [LARGE SCALE GENOMIC DNA]</scope>
    <source>
        <strain evidence="3 4">E1L3A</strain>
    </source>
</reference>
<dbReference type="SUPFAM" id="SSF53254">
    <property type="entry name" value="Phosphoglycerate mutase-like"/>
    <property type="match status" value="1"/>
</dbReference>
<dbReference type="Proteomes" id="UP000006242">
    <property type="component" value="Unassembled WGS sequence"/>
</dbReference>
<dbReference type="OrthoDB" id="9783269at2"/>
<dbReference type="CDD" id="cd07067">
    <property type="entry name" value="HP_PGM_like"/>
    <property type="match status" value="1"/>
</dbReference>
<dbReference type="eggNOG" id="COG0406">
    <property type="taxonomic scope" value="Bacteria"/>
</dbReference>